<protein>
    <submittedName>
        <fullName evidence="8">G-protein coupled receptors family 1 profile domain-containing protein</fullName>
    </submittedName>
</protein>
<feature type="domain" description="G-protein coupled receptors family 1 profile" evidence="6">
    <location>
        <begin position="1"/>
        <end position="271"/>
    </location>
</feature>
<evidence type="ECO:0000256" key="5">
    <source>
        <dbReference type="SAM" id="Phobius"/>
    </source>
</evidence>
<dbReference type="CDD" id="cd14978">
    <property type="entry name" value="7tmA_FMRFamide_R-like"/>
    <property type="match status" value="1"/>
</dbReference>
<evidence type="ECO:0000313" key="7">
    <source>
        <dbReference type="Proteomes" id="UP000887566"/>
    </source>
</evidence>
<feature type="transmembrane region" description="Helical" evidence="5">
    <location>
        <begin position="81"/>
        <end position="100"/>
    </location>
</feature>
<evidence type="ECO:0000256" key="3">
    <source>
        <dbReference type="ARBA" id="ARBA00022989"/>
    </source>
</evidence>
<reference evidence="8" key="1">
    <citation type="submission" date="2022-11" db="UniProtKB">
        <authorList>
            <consortium name="WormBaseParasite"/>
        </authorList>
    </citation>
    <scope>IDENTIFICATION</scope>
</reference>
<feature type="transmembrane region" description="Helical" evidence="5">
    <location>
        <begin position="150"/>
        <end position="171"/>
    </location>
</feature>
<feature type="transmembrane region" description="Helical" evidence="5">
    <location>
        <begin position="42"/>
        <end position="60"/>
    </location>
</feature>
<organism evidence="7 8">
    <name type="scientific">Plectus sambesii</name>
    <dbReference type="NCBI Taxonomy" id="2011161"/>
    <lineage>
        <taxon>Eukaryota</taxon>
        <taxon>Metazoa</taxon>
        <taxon>Ecdysozoa</taxon>
        <taxon>Nematoda</taxon>
        <taxon>Chromadorea</taxon>
        <taxon>Plectida</taxon>
        <taxon>Plectina</taxon>
        <taxon>Plectoidea</taxon>
        <taxon>Plectidae</taxon>
        <taxon>Plectus</taxon>
    </lineage>
</organism>
<keyword evidence="4 5" id="KW-0472">Membrane</keyword>
<dbReference type="PANTHER" id="PTHR46895">
    <property type="entry name" value="PROTEIN CBG20548-RELATED"/>
    <property type="match status" value="1"/>
</dbReference>
<dbReference type="Gene3D" id="1.20.1070.10">
    <property type="entry name" value="Rhodopsin 7-helix transmembrane proteins"/>
    <property type="match status" value="1"/>
</dbReference>
<evidence type="ECO:0000256" key="2">
    <source>
        <dbReference type="ARBA" id="ARBA00022692"/>
    </source>
</evidence>
<accession>A0A914X1C9</accession>
<dbReference type="GO" id="GO:0016020">
    <property type="term" value="C:membrane"/>
    <property type="evidence" value="ECO:0007669"/>
    <property type="project" value="UniProtKB-SubCell"/>
</dbReference>
<name>A0A914X1C9_9BILA</name>
<dbReference type="WBParaSite" id="PSAMB.scaffold5620size11279.g26968.t1">
    <property type="protein sequence ID" value="PSAMB.scaffold5620size11279.g26968.t1"/>
    <property type="gene ID" value="PSAMB.scaffold5620size11279.g26968"/>
</dbReference>
<dbReference type="InterPro" id="IPR017452">
    <property type="entry name" value="GPCR_Rhodpsn_7TM"/>
</dbReference>
<comment type="subcellular location">
    <subcellularLocation>
        <location evidence="1">Membrane</location>
    </subcellularLocation>
</comment>
<sequence>MAFADVSFLLSILPHSLANYSTFALNYTFRFVYFHAKHELIALANWSSTVAIWLVLIVCVDRLLGIRSPLHSHKEWTARKTCLLLLGIVVGTGLLTSFHHVSHQCYYWSLCNGTQVHSKCFSVVGDTWRKNETNPTPQWVRNYVRTGTTLHALFGIIFPTIALIALNVALVRELKKRYNQPLLPSEEPFLCRSIYKPNDDCVQRRQERRVTVTVCAIVCCFILTQGPSSLLLLWNMFGNGFSKVTNPTLYDMSRAVNFLTAIGKSTNFFLFCFISASFRRRLTQLLVKKRRQSTVLSHFREFSSRRRKSSTRKSTKS</sequence>
<evidence type="ECO:0000313" key="8">
    <source>
        <dbReference type="WBParaSite" id="PSAMB.scaffold5620size11279.g26968.t1"/>
    </source>
</evidence>
<dbReference type="GO" id="GO:0004930">
    <property type="term" value="F:G protein-coupled receptor activity"/>
    <property type="evidence" value="ECO:0007669"/>
    <property type="project" value="InterPro"/>
</dbReference>
<evidence type="ECO:0000259" key="6">
    <source>
        <dbReference type="PROSITE" id="PS50262"/>
    </source>
</evidence>
<evidence type="ECO:0000256" key="4">
    <source>
        <dbReference type="ARBA" id="ARBA00023136"/>
    </source>
</evidence>
<keyword evidence="2 5" id="KW-0812">Transmembrane</keyword>
<dbReference type="Proteomes" id="UP000887566">
    <property type="component" value="Unplaced"/>
</dbReference>
<feature type="transmembrane region" description="Helical" evidence="5">
    <location>
        <begin position="255"/>
        <end position="278"/>
    </location>
</feature>
<dbReference type="PROSITE" id="PS50262">
    <property type="entry name" value="G_PROTEIN_RECEP_F1_2"/>
    <property type="match status" value="1"/>
</dbReference>
<dbReference type="Pfam" id="PF00001">
    <property type="entry name" value="7tm_1"/>
    <property type="match status" value="1"/>
</dbReference>
<dbReference type="SUPFAM" id="SSF81321">
    <property type="entry name" value="Family A G protein-coupled receptor-like"/>
    <property type="match status" value="1"/>
</dbReference>
<keyword evidence="3 5" id="KW-1133">Transmembrane helix</keyword>
<dbReference type="AlphaFoldDB" id="A0A914X1C9"/>
<proteinExistence type="predicted"/>
<feature type="transmembrane region" description="Helical" evidence="5">
    <location>
        <begin position="212"/>
        <end position="235"/>
    </location>
</feature>
<evidence type="ECO:0000256" key="1">
    <source>
        <dbReference type="ARBA" id="ARBA00004370"/>
    </source>
</evidence>
<dbReference type="InterPro" id="IPR000276">
    <property type="entry name" value="GPCR_Rhodpsn"/>
</dbReference>
<keyword evidence="7" id="KW-1185">Reference proteome</keyword>